<reference evidence="8 9" key="1">
    <citation type="submission" date="2020-06" db="EMBL/GenBank/DDBJ databases">
        <title>Draft genome of Uliginosibacterium sp. IMCC34675.</title>
        <authorList>
            <person name="Song J."/>
        </authorList>
    </citation>
    <scope>NUCLEOTIDE SEQUENCE [LARGE SCALE GENOMIC DNA]</scope>
    <source>
        <strain evidence="8 9">IMCC34675</strain>
    </source>
</reference>
<dbReference type="SUPFAM" id="SSF103473">
    <property type="entry name" value="MFS general substrate transporter"/>
    <property type="match status" value="1"/>
</dbReference>
<evidence type="ECO:0000313" key="8">
    <source>
        <dbReference type="EMBL" id="NSL56919.1"/>
    </source>
</evidence>
<proteinExistence type="predicted"/>
<feature type="transmembrane region" description="Helical" evidence="6">
    <location>
        <begin position="56"/>
        <end position="76"/>
    </location>
</feature>
<evidence type="ECO:0000256" key="5">
    <source>
        <dbReference type="ARBA" id="ARBA00023136"/>
    </source>
</evidence>
<keyword evidence="5 6" id="KW-0472">Membrane</keyword>
<keyword evidence="3 6" id="KW-0812">Transmembrane</keyword>
<feature type="transmembrane region" description="Helical" evidence="6">
    <location>
        <begin position="96"/>
        <end position="116"/>
    </location>
</feature>
<evidence type="ECO:0000256" key="4">
    <source>
        <dbReference type="ARBA" id="ARBA00022989"/>
    </source>
</evidence>
<comment type="subcellular location">
    <subcellularLocation>
        <location evidence="1">Cell membrane</location>
        <topology evidence="1">Multi-pass membrane protein</topology>
    </subcellularLocation>
</comment>
<dbReference type="InterPro" id="IPR000849">
    <property type="entry name" value="Sugar_P_transporter"/>
</dbReference>
<protein>
    <submittedName>
        <fullName evidence="8">MFS transporter</fullName>
    </submittedName>
</protein>
<accession>A0ABX2IQE0</accession>
<evidence type="ECO:0000256" key="2">
    <source>
        <dbReference type="ARBA" id="ARBA00022475"/>
    </source>
</evidence>
<keyword evidence="4 6" id="KW-1133">Transmembrane helix</keyword>
<evidence type="ECO:0000259" key="7">
    <source>
        <dbReference type="PROSITE" id="PS50850"/>
    </source>
</evidence>
<dbReference type="Gene3D" id="1.20.1250.20">
    <property type="entry name" value="MFS general substrate transporter like domains"/>
    <property type="match status" value="2"/>
</dbReference>
<dbReference type="PANTHER" id="PTHR11662:SF399">
    <property type="entry name" value="FI19708P1-RELATED"/>
    <property type="match status" value="1"/>
</dbReference>
<feature type="domain" description="Major facilitator superfamily (MFS) profile" evidence="7">
    <location>
        <begin position="58"/>
        <end position="475"/>
    </location>
</feature>
<dbReference type="NCBIfam" id="TIGR00893">
    <property type="entry name" value="2A0114"/>
    <property type="match status" value="1"/>
</dbReference>
<dbReference type="PIRSF" id="PIRSF002808">
    <property type="entry name" value="Hexose_phosphate_transp"/>
    <property type="match status" value="1"/>
</dbReference>
<keyword evidence="2" id="KW-1003">Cell membrane</keyword>
<feature type="transmembrane region" description="Helical" evidence="6">
    <location>
        <begin position="322"/>
        <end position="345"/>
    </location>
</feature>
<evidence type="ECO:0000313" key="9">
    <source>
        <dbReference type="Proteomes" id="UP000778523"/>
    </source>
</evidence>
<feature type="transmembrane region" description="Helical" evidence="6">
    <location>
        <begin position="449"/>
        <end position="471"/>
    </location>
</feature>
<dbReference type="InterPro" id="IPR050382">
    <property type="entry name" value="MFS_Na/Anion_cotransporter"/>
</dbReference>
<feature type="transmembrane region" description="Helical" evidence="6">
    <location>
        <begin position="123"/>
        <end position="142"/>
    </location>
</feature>
<evidence type="ECO:0000256" key="3">
    <source>
        <dbReference type="ARBA" id="ARBA00022692"/>
    </source>
</evidence>
<gene>
    <name evidence="8" type="ORF">HJ583_017950</name>
</gene>
<evidence type="ECO:0000256" key="6">
    <source>
        <dbReference type="SAM" id="Phobius"/>
    </source>
</evidence>
<feature type="transmembrane region" description="Helical" evidence="6">
    <location>
        <begin position="388"/>
        <end position="409"/>
    </location>
</feature>
<feature type="transmembrane region" description="Helical" evidence="6">
    <location>
        <begin position="187"/>
        <end position="212"/>
    </location>
</feature>
<evidence type="ECO:0000256" key="1">
    <source>
        <dbReference type="ARBA" id="ARBA00004651"/>
    </source>
</evidence>
<feature type="transmembrane region" description="Helical" evidence="6">
    <location>
        <begin position="421"/>
        <end position="443"/>
    </location>
</feature>
<dbReference type="InterPro" id="IPR011701">
    <property type="entry name" value="MFS"/>
</dbReference>
<dbReference type="Proteomes" id="UP000778523">
    <property type="component" value="Unassembled WGS sequence"/>
</dbReference>
<dbReference type="InterPro" id="IPR020846">
    <property type="entry name" value="MFS_dom"/>
</dbReference>
<organism evidence="8 9">
    <name type="scientific">Uliginosibacterium aquaticum</name>
    <dbReference type="NCBI Taxonomy" id="2731212"/>
    <lineage>
        <taxon>Bacteria</taxon>
        <taxon>Pseudomonadati</taxon>
        <taxon>Pseudomonadota</taxon>
        <taxon>Betaproteobacteria</taxon>
        <taxon>Rhodocyclales</taxon>
        <taxon>Zoogloeaceae</taxon>
        <taxon>Uliginosibacterium</taxon>
    </lineage>
</organism>
<sequence length="500" mass="53801">MTWRRLHPSFISDDLAVFWPAVNERFADSPGPFTQETKVDSTQETSAKRSVGRTRWFILAILFIVTTLNYADRATISIAGPEIKKALGLSPVEMGYIFSAFAWSYVLAQLPGGWLLDRFGSKITYFFSIFFWSLFTLLQGTVGFVSGGLAVALLFALRLLVGAAEAPSFPGNSRITSAWFPTEERGLAAALFNSAQYFATVLFAPIMGWIVHTYGWESVFYVMGSLGIVVAFVWMKTIYGPKSHPNVSVEELDYIEAGGALVDLDSAHAAPKQVNTWACIKELLSNRMLLGVYIGQYCITTLTYFFLTWFPVYLVQERHMTILKAGFVASLPAVAGFLGGVLGGFISDRLIKAGYSLSVARKTPIVMGMLMSMSMIACNYVEADMVVVAIMSLAFFGKGVGALGWAVVADTSPKEAGGLSGGLFNTFGNTAGITTPIIIGYIVQGTGSFSGALVFVGANAAVAILSYLLIVGEIKRVTLKKSLLGDQASATGALPAAARS</sequence>
<dbReference type="PANTHER" id="PTHR11662">
    <property type="entry name" value="SOLUTE CARRIER FAMILY 17"/>
    <property type="match status" value="1"/>
</dbReference>
<dbReference type="PROSITE" id="PS50850">
    <property type="entry name" value="MFS"/>
    <property type="match status" value="1"/>
</dbReference>
<comment type="caution">
    <text evidence="8">The sequence shown here is derived from an EMBL/GenBank/DDBJ whole genome shotgun (WGS) entry which is preliminary data.</text>
</comment>
<dbReference type="EMBL" id="JABCSC020000006">
    <property type="protein sequence ID" value="NSL56919.1"/>
    <property type="molecule type" value="Genomic_DNA"/>
</dbReference>
<keyword evidence="9" id="KW-1185">Reference proteome</keyword>
<dbReference type="InterPro" id="IPR036259">
    <property type="entry name" value="MFS_trans_sf"/>
</dbReference>
<feature type="transmembrane region" description="Helical" evidence="6">
    <location>
        <begin position="290"/>
        <end position="310"/>
    </location>
</feature>
<name>A0ABX2IQE0_9RHOO</name>
<dbReference type="Pfam" id="PF07690">
    <property type="entry name" value="MFS_1"/>
    <property type="match status" value="1"/>
</dbReference>
<dbReference type="CDD" id="cd17319">
    <property type="entry name" value="MFS_ExuT_GudP_like"/>
    <property type="match status" value="1"/>
</dbReference>
<feature type="transmembrane region" description="Helical" evidence="6">
    <location>
        <begin position="218"/>
        <end position="235"/>
    </location>
</feature>